<dbReference type="InterPro" id="IPR038492">
    <property type="entry name" value="GBBH-like_N_sf"/>
</dbReference>
<dbReference type="GO" id="GO:0045329">
    <property type="term" value="P:carnitine biosynthetic process"/>
    <property type="evidence" value="ECO:0007669"/>
    <property type="project" value="TreeGrafter"/>
</dbReference>
<proteinExistence type="inferred from homology"/>
<dbReference type="PANTHER" id="PTHR10696:SF25">
    <property type="entry name" value="OXIDOREDUCTASE AIM17-RELATED"/>
    <property type="match status" value="1"/>
</dbReference>
<dbReference type="InterPro" id="IPR042098">
    <property type="entry name" value="TauD-like_sf"/>
</dbReference>
<keyword evidence="4" id="KW-0223">Dioxygenase</keyword>
<dbReference type="Pfam" id="PF02668">
    <property type="entry name" value="TauD"/>
    <property type="match status" value="1"/>
</dbReference>
<dbReference type="Pfam" id="PF06155">
    <property type="entry name" value="GBBH-like_N"/>
    <property type="match status" value="1"/>
</dbReference>
<evidence type="ECO:0000256" key="4">
    <source>
        <dbReference type="ARBA" id="ARBA00022964"/>
    </source>
</evidence>
<dbReference type="InterPro" id="IPR010376">
    <property type="entry name" value="GBBH-like_N"/>
</dbReference>
<gene>
    <name evidence="9" type="ORF">BJ684DRAFT_11528</name>
</gene>
<evidence type="ECO:0000256" key="1">
    <source>
        <dbReference type="ARBA" id="ARBA00001954"/>
    </source>
</evidence>
<dbReference type="OrthoDB" id="406634at2759"/>
<evidence type="ECO:0000256" key="6">
    <source>
        <dbReference type="ARBA" id="ARBA00023004"/>
    </source>
</evidence>
<evidence type="ECO:0000256" key="2">
    <source>
        <dbReference type="ARBA" id="ARBA00008654"/>
    </source>
</evidence>
<organism evidence="9 10">
    <name type="scientific">Piptocephalis cylindrospora</name>
    <dbReference type="NCBI Taxonomy" id="1907219"/>
    <lineage>
        <taxon>Eukaryota</taxon>
        <taxon>Fungi</taxon>
        <taxon>Fungi incertae sedis</taxon>
        <taxon>Zoopagomycota</taxon>
        <taxon>Zoopagomycotina</taxon>
        <taxon>Zoopagomycetes</taxon>
        <taxon>Zoopagales</taxon>
        <taxon>Piptocephalidaceae</taxon>
        <taxon>Piptocephalis</taxon>
    </lineage>
</organism>
<dbReference type="GO" id="GO:0005739">
    <property type="term" value="C:mitochondrion"/>
    <property type="evidence" value="ECO:0007669"/>
    <property type="project" value="TreeGrafter"/>
</dbReference>
<evidence type="ECO:0000259" key="7">
    <source>
        <dbReference type="Pfam" id="PF02668"/>
    </source>
</evidence>
<dbReference type="GO" id="GO:0016706">
    <property type="term" value="F:2-oxoglutarate-dependent dioxygenase activity"/>
    <property type="evidence" value="ECO:0007669"/>
    <property type="project" value="UniProtKB-ARBA"/>
</dbReference>
<name>A0A4V1IXV7_9FUNG</name>
<dbReference type="AlphaFoldDB" id="A0A4V1IXV7"/>
<dbReference type="FunFam" id="3.30.2020.30:FF:000002">
    <property type="entry name" value="Putative gamma-butyrobetaine dioxygenase"/>
    <property type="match status" value="1"/>
</dbReference>
<evidence type="ECO:0000256" key="5">
    <source>
        <dbReference type="ARBA" id="ARBA00023002"/>
    </source>
</evidence>
<dbReference type="PANTHER" id="PTHR10696">
    <property type="entry name" value="GAMMA-BUTYROBETAINE HYDROXYLASE-RELATED"/>
    <property type="match status" value="1"/>
</dbReference>
<comment type="similarity">
    <text evidence="2">Belongs to the gamma-BBH/TMLD family.</text>
</comment>
<protein>
    <recommendedName>
        <fullName evidence="11">Gamma-butyrobetaine dioxygenase</fullName>
    </recommendedName>
</protein>
<keyword evidence="10" id="KW-1185">Reference proteome</keyword>
<keyword evidence="5" id="KW-0560">Oxidoreductase</keyword>
<evidence type="ECO:0000313" key="9">
    <source>
        <dbReference type="EMBL" id="RKP12399.1"/>
    </source>
</evidence>
<feature type="domain" description="TauD/TfdA-like" evidence="7">
    <location>
        <begin position="142"/>
        <end position="390"/>
    </location>
</feature>
<dbReference type="EMBL" id="KZ988346">
    <property type="protein sequence ID" value="RKP12399.1"/>
    <property type="molecule type" value="Genomic_DNA"/>
</dbReference>
<sequence length="416" mass="46827">MFVRRLSSLHLHQSPLSRRSIASVAWNDQGITLERKDTRTTRLLPHTWLRDHCLCPRCIHPGTRQKLHGSGDIPGEIQPSSVNLTDQGLKVRWAKNSTTEKEHVSTYPREWLKDQLDPSEAPKKAFRPTPWKATDLDPSSLQIPYKDFMHSDSALRIALSLLTERGVCFLDGIPGEERAIEGIAERIGPIRDTFYGKTWDVRADPKAANIAYTSLDLGLHMDLMYFEAPPGVQILHCLEQDVYGGESLFADSHYAVGLLKKDDPEAYQALVEMPVPFGYRNDGHDLSFTRPTLVEDGPAGLEVFYSPPFQHVLPLPSSPVASRQLDAFYRGMRRFKGYIEDPNAHIRIPLVPGQCALFDNRRALHGRTAFSSQAPGKPDRTGHRWLKGTYVDRDALWDRLAVLLADHAANDRGKGL</sequence>
<keyword evidence="3" id="KW-0479">Metal-binding</keyword>
<accession>A0A4V1IXV7</accession>
<dbReference type="InterPro" id="IPR003819">
    <property type="entry name" value="TauD/TfdA-like"/>
</dbReference>
<dbReference type="SUPFAM" id="SSF51197">
    <property type="entry name" value="Clavaminate synthase-like"/>
    <property type="match status" value="1"/>
</dbReference>
<reference evidence="10" key="1">
    <citation type="journal article" date="2018" name="Nat. Microbiol.">
        <title>Leveraging single-cell genomics to expand the fungal tree of life.</title>
        <authorList>
            <person name="Ahrendt S.R."/>
            <person name="Quandt C.A."/>
            <person name="Ciobanu D."/>
            <person name="Clum A."/>
            <person name="Salamov A."/>
            <person name="Andreopoulos B."/>
            <person name="Cheng J.F."/>
            <person name="Woyke T."/>
            <person name="Pelin A."/>
            <person name="Henrissat B."/>
            <person name="Reynolds N.K."/>
            <person name="Benny G.L."/>
            <person name="Smith M.E."/>
            <person name="James T.Y."/>
            <person name="Grigoriev I.V."/>
        </authorList>
    </citation>
    <scope>NUCLEOTIDE SEQUENCE [LARGE SCALE GENOMIC DNA]</scope>
</reference>
<feature type="domain" description="Gamma-butyrobetaine hydroxylase-like N-terminal" evidence="8">
    <location>
        <begin position="30"/>
        <end position="112"/>
    </location>
</feature>
<evidence type="ECO:0000313" key="10">
    <source>
        <dbReference type="Proteomes" id="UP000267251"/>
    </source>
</evidence>
<dbReference type="CDD" id="cd00250">
    <property type="entry name" value="CAS_like"/>
    <property type="match status" value="1"/>
</dbReference>
<dbReference type="GO" id="GO:0046872">
    <property type="term" value="F:metal ion binding"/>
    <property type="evidence" value="ECO:0007669"/>
    <property type="project" value="UniProtKB-KW"/>
</dbReference>
<dbReference type="Gene3D" id="3.60.130.10">
    <property type="entry name" value="Clavaminate synthase-like"/>
    <property type="match status" value="1"/>
</dbReference>
<evidence type="ECO:0000256" key="3">
    <source>
        <dbReference type="ARBA" id="ARBA00022723"/>
    </source>
</evidence>
<evidence type="ECO:0000259" key="8">
    <source>
        <dbReference type="Pfam" id="PF06155"/>
    </source>
</evidence>
<keyword evidence="6" id="KW-0408">Iron</keyword>
<dbReference type="Proteomes" id="UP000267251">
    <property type="component" value="Unassembled WGS sequence"/>
</dbReference>
<dbReference type="InterPro" id="IPR050411">
    <property type="entry name" value="AlphaKG_dependent_hydroxylases"/>
</dbReference>
<comment type="cofactor">
    <cofactor evidence="1">
        <name>Fe(2+)</name>
        <dbReference type="ChEBI" id="CHEBI:29033"/>
    </cofactor>
</comment>
<dbReference type="Gene3D" id="3.30.2020.30">
    <property type="match status" value="1"/>
</dbReference>
<evidence type="ECO:0008006" key="11">
    <source>
        <dbReference type="Google" id="ProtNLM"/>
    </source>
</evidence>